<name>A0A5N7MXJ1_9HYPH</name>
<dbReference type="GO" id="GO:0016747">
    <property type="term" value="F:acyltransferase activity, transferring groups other than amino-acyl groups"/>
    <property type="evidence" value="ECO:0007669"/>
    <property type="project" value="InterPro"/>
</dbReference>
<dbReference type="Gene3D" id="3.40.630.30">
    <property type="match status" value="1"/>
</dbReference>
<dbReference type="EMBL" id="VOSK01000590">
    <property type="protein sequence ID" value="MPR31229.1"/>
    <property type="molecule type" value="Genomic_DNA"/>
</dbReference>
<proteinExistence type="predicted"/>
<dbReference type="AlphaFoldDB" id="A0A5N7MXJ1"/>
<dbReference type="InterPro" id="IPR016181">
    <property type="entry name" value="Acyl_CoA_acyltransferase"/>
</dbReference>
<gene>
    <name evidence="4" type="ORF">FS320_41695</name>
</gene>
<evidence type="ECO:0000256" key="2">
    <source>
        <dbReference type="ARBA" id="ARBA00023315"/>
    </source>
</evidence>
<dbReference type="InterPro" id="IPR050832">
    <property type="entry name" value="Bact_Acetyltransf"/>
</dbReference>
<dbReference type="Proteomes" id="UP000403266">
    <property type="component" value="Unassembled WGS sequence"/>
</dbReference>
<feature type="domain" description="N-acetyltransferase" evidence="3">
    <location>
        <begin position="13"/>
        <end position="163"/>
    </location>
</feature>
<accession>A0A5N7MXJ1</accession>
<evidence type="ECO:0000256" key="1">
    <source>
        <dbReference type="ARBA" id="ARBA00022679"/>
    </source>
</evidence>
<organism evidence="4 5">
    <name type="scientific">Microvirga tunisiensis</name>
    <dbReference type="NCBI Taxonomy" id="2108360"/>
    <lineage>
        <taxon>Bacteria</taxon>
        <taxon>Pseudomonadati</taxon>
        <taxon>Pseudomonadota</taxon>
        <taxon>Alphaproteobacteria</taxon>
        <taxon>Hyphomicrobiales</taxon>
        <taxon>Methylobacteriaceae</taxon>
        <taxon>Microvirga</taxon>
    </lineage>
</organism>
<reference evidence="4 5" key="1">
    <citation type="journal article" date="2019" name="Syst. Appl. Microbiol.">
        <title>Microvirga tunisiensis sp. nov., a root nodule symbiotic bacterium isolated from Lupinus micranthus and L. luteus grown in Northern Tunisia.</title>
        <authorList>
            <person name="Msaddak A."/>
            <person name="Rejili M."/>
            <person name="Duran D."/>
            <person name="Mars M."/>
            <person name="Palacios J.M."/>
            <person name="Ruiz-Argueso T."/>
            <person name="Rey L."/>
            <person name="Imperial J."/>
        </authorList>
    </citation>
    <scope>NUCLEOTIDE SEQUENCE [LARGE SCALE GENOMIC DNA]</scope>
    <source>
        <strain evidence="4 5">Lmie10</strain>
    </source>
</reference>
<dbReference type="OrthoDB" id="9789081at2"/>
<sequence length="163" mass="17997">MEPLDEAGRGVRMEIRGARTEDAGQACTVLRRSIQELCHADHNGDAARLADWLFNKTPENVAAWIRNPQSLVFDATEGETILGVAAMTNTGKITLNYVSPEARFRGISKALIDRLEAQARELGLDRCTLNSTETARQFYLSLGYQEQIAPTNEACRSMAKALI</sequence>
<dbReference type="Pfam" id="PF13673">
    <property type="entry name" value="Acetyltransf_10"/>
    <property type="match status" value="1"/>
</dbReference>
<keyword evidence="2" id="KW-0012">Acyltransferase</keyword>
<comment type="caution">
    <text evidence="4">The sequence shown here is derived from an EMBL/GenBank/DDBJ whole genome shotgun (WGS) entry which is preliminary data.</text>
</comment>
<evidence type="ECO:0000259" key="3">
    <source>
        <dbReference type="PROSITE" id="PS51186"/>
    </source>
</evidence>
<dbReference type="CDD" id="cd04301">
    <property type="entry name" value="NAT_SF"/>
    <property type="match status" value="1"/>
</dbReference>
<evidence type="ECO:0000313" key="4">
    <source>
        <dbReference type="EMBL" id="MPR31229.1"/>
    </source>
</evidence>
<dbReference type="InterPro" id="IPR000182">
    <property type="entry name" value="GNAT_dom"/>
</dbReference>
<keyword evidence="1 4" id="KW-0808">Transferase</keyword>
<dbReference type="SUPFAM" id="SSF55729">
    <property type="entry name" value="Acyl-CoA N-acyltransferases (Nat)"/>
    <property type="match status" value="1"/>
</dbReference>
<evidence type="ECO:0000313" key="5">
    <source>
        <dbReference type="Proteomes" id="UP000403266"/>
    </source>
</evidence>
<dbReference type="PANTHER" id="PTHR43877">
    <property type="entry name" value="AMINOALKYLPHOSPHONATE N-ACETYLTRANSFERASE-RELATED-RELATED"/>
    <property type="match status" value="1"/>
</dbReference>
<keyword evidence="5" id="KW-1185">Reference proteome</keyword>
<dbReference type="PROSITE" id="PS51186">
    <property type="entry name" value="GNAT"/>
    <property type="match status" value="1"/>
</dbReference>
<protein>
    <submittedName>
        <fullName evidence="4">GNAT family N-acetyltransferase</fullName>
    </submittedName>
</protein>